<dbReference type="AlphaFoldDB" id="A0A512PDS6"/>
<dbReference type="Proteomes" id="UP000321798">
    <property type="component" value="Unassembled WGS sequence"/>
</dbReference>
<gene>
    <name evidence="1" type="ORF">CSO01_20800</name>
</gene>
<evidence type="ECO:0000313" key="1">
    <source>
        <dbReference type="EMBL" id="GEP69365.1"/>
    </source>
</evidence>
<protein>
    <submittedName>
        <fullName evidence="1">Uncharacterized protein</fullName>
    </submittedName>
</protein>
<proteinExistence type="predicted"/>
<evidence type="ECO:0000313" key="2">
    <source>
        <dbReference type="Proteomes" id="UP000321798"/>
    </source>
</evidence>
<sequence>MTLPAGRYGWLPDHQLHLVATLAHADHLIELACEALRPIIRDGAVDLRDRYEGAYCLATVSAVKPIPPAVSRYTADALTQLRAAVEHVLYAEVEHTLGRDLTDREEKVVETPAFTDADNLTRWFNDSRRKTIGPLQDGTRLAKRVRELQPYNLRKTPDQHPLRLLAEHTNHAKHRAPVIAATRIGTVIPDWMPPGVEIPAQAERPVEVGDVLAISPRGVVLPMDIWPTISIRRPHTGQYPVLAHELDLIADWVRTVAIPILIAGTRDVAPLPVQLDTSAPWADVRDALADGGHMTAAARFRRSIQVAIARDNLAFVMDSHPEQPGRSDVRRWVAALSDEEVLERATSIGGVVSVDDAVYAKSVTDRWVDEIRAVATP</sequence>
<dbReference type="OrthoDB" id="3699867at2"/>
<reference evidence="1 2" key="1">
    <citation type="submission" date="2019-07" db="EMBL/GenBank/DDBJ databases">
        <title>Whole genome shotgun sequence of Cellulomonas soli NBRC 109434.</title>
        <authorList>
            <person name="Hosoyama A."/>
            <person name="Uohara A."/>
            <person name="Ohji S."/>
            <person name="Ichikawa N."/>
        </authorList>
    </citation>
    <scope>NUCLEOTIDE SEQUENCE [LARGE SCALE GENOMIC DNA]</scope>
    <source>
        <strain evidence="1 2">NBRC 109434</strain>
    </source>
</reference>
<accession>A0A512PDS6</accession>
<name>A0A512PDS6_9CELL</name>
<dbReference type="RefSeq" id="WP_146953130.1">
    <property type="nucleotide sequence ID" value="NZ_BAABBJ010000007.1"/>
</dbReference>
<keyword evidence="2" id="KW-1185">Reference proteome</keyword>
<organism evidence="1 2">
    <name type="scientific">Cellulomonas soli</name>
    <dbReference type="NCBI Taxonomy" id="931535"/>
    <lineage>
        <taxon>Bacteria</taxon>
        <taxon>Bacillati</taxon>
        <taxon>Actinomycetota</taxon>
        <taxon>Actinomycetes</taxon>
        <taxon>Micrococcales</taxon>
        <taxon>Cellulomonadaceae</taxon>
        <taxon>Cellulomonas</taxon>
    </lineage>
</organism>
<dbReference type="EMBL" id="BKAL01000007">
    <property type="protein sequence ID" value="GEP69365.1"/>
    <property type="molecule type" value="Genomic_DNA"/>
</dbReference>
<comment type="caution">
    <text evidence="1">The sequence shown here is derived from an EMBL/GenBank/DDBJ whole genome shotgun (WGS) entry which is preliminary data.</text>
</comment>